<dbReference type="Proteomes" id="UP000076420">
    <property type="component" value="Unassembled WGS sequence"/>
</dbReference>
<dbReference type="EnsemblMetazoa" id="BGLB008372-RB">
    <property type="protein sequence ID" value="BGLB008372-PB"/>
    <property type="gene ID" value="BGLB008372"/>
</dbReference>
<dbReference type="GO" id="GO:0008202">
    <property type="term" value="P:steroid metabolic process"/>
    <property type="evidence" value="ECO:0007669"/>
    <property type="project" value="TreeGrafter"/>
</dbReference>
<sequence length="319" mass="36003">MTDLWYALLLLVITLFLIEYLRRRLTVGGYRDKYVLVTGCDSGFGQRLTTRLDNLGFKVFAGCLTEDGRQYLSKSCSKNVVPFLLDVRSNESIQSALDLVKQNLPKDIGLWGLVNNAGIVGNMAVSELCSKSDYLACFDVNLFGLIEMTRTFLPLLRRSKGRVVNTSSLLARLAIFAPVYTLSKCGVEVYSDFQTKTNSRLCFVRREMYSKGIQVSIIEPGAFKTPIFNYDTMTKAVQQAYDSASEEVQSLYSGFVSKYRQMMEGLGKSPNIDLVVDAYIHALTSQFPKARYAPSHDSSLLNIPLSYLPTWYTDWLKQY</sequence>
<dbReference type="OrthoDB" id="5296at2759"/>
<proteinExistence type="predicted"/>
<keyword evidence="1" id="KW-0812">Transmembrane</keyword>
<dbReference type="InterPro" id="IPR036291">
    <property type="entry name" value="NAD(P)-bd_dom_sf"/>
</dbReference>
<dbReference type="PANTHER" id="PTHR43313:SF1">
    <property type="entry name" value="3BETA-HYDROXYSTEROID DEHYDROGENASE DHS-16"/>
    <property type="match status" value="1"/>
</dbReference>
<dbReference type="GO" id="GO:0016491">
    <property type="term" value="F:oxidoreductase activity"/>
    <property type="evidence" value="ECO:0007669"/>
    <property type="project" value="TreeGrafter"/>
</dbReference>
<dbReference type="InterPro" id="IPR002347">
    <property type="entry name" value="SDR_fam"/>
</dbReference>
<dbReference type="SUPFAM" id="SSF51735">
    <property type="entry name" value="NAD(P)-binding Rossmann-fold domains"/>
    <property type="match status" value="1"/>
</dbReference>
<protein>
    <submittedName>
        <fullName evidence="2">Uncharacterized protein</fullName>
    </submittedName>
</protein>
<dbReference type="AlphaFoldDB" id="A0A2C9JUT1"/>
<keyword evidence="1" id="KW-1133">Transmembrane helix</keyword>
<name>A0A2C9JUT1_BIOGL</name>
<organism evidence="2 3">
    <name type="scientific">Biomphalaria glabrata</name>
    <name type="common">Bloodfluke planorb</name>
    <name type="synonym">Freshwater snail</name>
    <dbReference type="NCBI Taxonomy" id="6526"/>
    <lineage>
        <taxon>Eukaryota</taxon>
        <taxon>Metazoa</taxon>
        <taxon>Spiralia</taxon>
        <taxon>Lophotrochozoa</taxon>
        <taxon>Mollusca</taxon>
        <taxon>Gastropoda</taxon>
        <taxon>Heterobranchia</taxon>
        <taxon>Euthyneura</taxon>
        <taxon>Panpulmonata</taxon>
        <taxon>Hygrophila</taxon>
        <taxon>Lymnaeoidea</taxon>
        <taxon>Planorbidae</taxon>
        <taxon>Biomphalaria</taxon>
    </lineage>
</organism>
<evidence type="ECO:0000313" key="3">
    <source>
        <dbReference type="Proteomes" id="UP000076420"/>
    </source>
</evidence>
<dbReference type="PANTHER" id="PTHR43313">
    <property type="entry name" value="SHORT-CHAIN DEHYDROGENASE/REDUCTASE FAMILY 9C"/>
    <property type="match status" value="1"/>
</dbReference>
<dbReference type="Gene3D" id="3.40.50.720">
    <property type="entry name" value="NAD(P)-binding Rossmann-like Domain"/>
    <property type="match status" value="1"/>
</dbReference>
<dbReference type="KEGG" id="bgt:106069119"/>
<reference evidence="2" key="1">
    <citation type="submission" date="2020-05" db="UniProtKB">
        <authorList>
            <consortium name="EnsemblMetazoa"/>
        </authorList>
    </citation>
    <scope>IDENTIFICATION</scope>
    <source>
        <strain evidence="2">BB02</strain>
    </source>
</reference>
<dbReference type="Pfam" id="PF00106">
    <property type="entry name" value="adh_short"/>
    <property type="match status" value="1"/>
</dbReference>
<feature type="transmembrane region" description="Helical" evidence="1">
    <location>
        <begin position="6"/>
        <end position="21"/>
    </location>
</feature>
<accession>A0A2C9JUT1</accession>
<dbReference type="VEuPathDB" id="VectorBase:BGLAX_052516"/>
<keyword evidence="1" id="KW-0472">Membrane</keyword>
<dbReference type="STRING" id="6526.A0A2C9JUT1"/>
<dbReference type="VEuPathDB" id="VectorBase:BGLB008372"/>
<dbReference type="PRINTS" id="PR00081">
    <property type="entry name" value="GDHRDH"/>
</dbReference>
<gene>
    <name evidence="2" type="primary">106069119</name>
</gene>
<evidence type="ECO:0000313" key="2">
    <source>
        <dbReference type="EnsemblMetazoa" id="BGLB008372-PB"/>
    </source>
</evidence>
<evidence type="ECO:0000256" key="1">
    <source>
        <dbReference type="SAM" id="Phobius"/>
    </source>
</evidence>